<evidence type="ECO:0000313" key="1">
    <source>
        <dbReference type="EMBL" id="KJL37941.1"/>
    </source>
</evidence>
<dbReference type="PATRIC" id="fig|92835.4.peg.2965"/>
<organism evidence="1 2">
    <name type="scientific">Microbacterium terrae</name>
    <dbReference type="NCBI Taxonomy" id="69369"/>
    <lineage>
        <taxon>Bacteria</taxon>
        <taxon>Bacillati</taxon>
        <taxon>Actinomycetota</taxon>
        <taxon>Actinomycetes</taxon>
        <taxon>Micrococcales</taxon>
        <taxon>Microbacteriaceae</taxon>
        <taxon>Microbacterium</taxon>
    </lineage>
</organism>
<evidence type="ECO:0000313" key="2">
    <source>
        <dbReference type="Proteomes" id="UP000033956"/>
    </source>
</evidence>
<dbReference type="Proteomes" id="UP000033956">
    <property type="component" value="Unassembled WGS sequence"/>
</dbReference>
<accession>A0A0M2H2S9</accession>
<sequence length="35" mass="3619">MGLSEHGATKLSGMELVRRTAVTLVTCTGTRTLGA</sequence>
<reference evidence="1 2" key="1">
    <citation type="submission" date="2015-02" db="EMBL/GenBank/DDBJ databases">
        <title>Draft genome sequences of ten Microbacterium spp. with emphasis on heavy metal contaminated environments.</title>
        <authorList>
            <person name="Corretto E."/>
        </authorList>
    </citation>
    <scope>NUCLEOTIDE SEQUENCE [LARGE SCALE GENOMIC DNA]</scope>
    <source>
        <strain evidence="1 2">DSM 12510</strain>
    </source>
</reference>
<gene>
    <name evidence="1" type="ORF">RS81_02937</name>
</gene>
<comment type="caution">
    <text evidence="1">The sequence shown here is derived from an EMBL/GenBank/DDBJ whole genome shotgun (WGS) entry which is preliminary data.</text>
</comment>
<dbReference type="AlphaFoldDB" id="A0A0M2H2S9"/>
<keyword evidence="2" id="KW-1185">Reference proteome</keyword>
<dbReference type="STRING" id="92835.RS81_02937"/>
<protein>
    <submittedName>
        <fullName evidence="1">Uncharacterized protein</fullName>
    </submittedName>
</protein>
<name>A0A0M2H2S9_9MICO</name>
<proteinExistence type="predicted"/>
<dbReference type="EMBL" id="JYIZ01000056">
    <property type="protein sequence ID" value="KJL37941.1"/>
    <property type="molecule type" value="Genomic_DNA"/>
</dbReference>